<reference evidence="1" key="1">
    <citation type="journal article" date="2019" name="bioRxiv">
        <title>The Genome of the Zebra Mussel, Dreissena polymorpha: A Resource for Invasive Species Research.</title>
        <authorList>
            <person name="McCartney M.A."/>
            <person name="Auch B."/>
            <person name="Kono T."/>
            <person name="Mallez S."/>
            <person name="Zhang Y."/>
            <person name="Obille A."/>
            <person name="Becker A."/>
            <person name="Abrahante J.E."/>
            <person name="Garbe J."/>
            <person name="Badalamenti J.P."/>
            <person name="Herman A."/>
            <person name="Mangelson H."/>
            <person name="Liachko I."/>
            <person name="Sullivan S."/>
            <person name="Sone E.D."/>
            <person name="Koren S."/>
            <person name="Silverstein K.A.T."/>
            <person name="Beckman K.B."/>
            <person name="Gohl D.M."/>
        </authorList>
    </citation>
    <scope>NUCLEOTIDE SEQUENCE</scope>
    <source>
        <strain evidence="1">Duluth1</strain>
        <tissue evidence="1">Whole animal</tissue>
    </source>
</reference>
<gene>
    <name evidence="1" type="ORF">DPMN_060595</name>
</gene>
<keyword evidence="2" id="KW-1185">Reference proteome</keyword>
<organism evidence="1 2">
    <name type="scientific">Dreissena polymorpha</name>
    <name type="common">Zebra mussel</name>
    <name type="synonym">Mytilus polymorpha</name>
    <dbReference type="NCBI Taxonomy" id="45954"/>
    <lineage>
        <taxon>Eukaryota</taxon>
        <taxon>Metazoa</taxon>
        <taxon>Spiralia</taxon>
        <taxon>Lophotrochozoa</taxon>
        <taxon>Mollusca</taxon>
        <taxon>Bivalvia</taxon>
        <taxon>Autobranchia</taxon>
        <taxon>Heteroconchia</taxon>
        <taxon>Euheterodonta</taxon>
        <taxon>Imparidentia</taxon>
        <taxon>Neoheterodontei</taxon>
        <taxon>Myida</taxon>
        <taxon>Dreissenoidea</taxon>
        <taxon>Dreissenidae</taxon>
        <taxon>Dreissena</taxon>
    </lineage>
</organism>
<reference evidence="1" key="2">
    <citation type="submission" date="2020-11" db="EMBL/GenBank/DDBJ databases">
        <authorList>
            <person name="McCartney M.A."/>
            <person name="Auch B."/>
            <person name="Kono T."/>
            <person name="Mallez S."/>
            <person name="Becker A."/>
            <person name="Gohl D.M."/>
            <person name="Silverstein K.A.T."/>
            <person name="Koren S."/>
            <person name="Bechman K.B."/>
            <person name="Herman A."/>
            <person name="Abrahante J.E."/>
            <person name="Garbe J."/>
        </authorList>
    </citation>
    <scope>NUCLEOTIDE SEQUENCE</scope>
    <source>
        <strain evidence="1">Duluth1</strain>
        <tissue evidence="1">Whole animal</tissue>
    </source>
</reference>
<dbReference type="AlphaFoldDB" id="A0A9D4HHN0"/>
<name>A0A9D4HHN0_DREPO</name>
<evidence type="ECO:0000313" key="1">
    <source>
        <dbReference type="EMBL" id="KAH3717799.1"/>
    </source>
</evidence>
<dbReference type="EMBL" id="JAIWYP010000013">
    <property type="protein sequence ID" value="KAH3717799.1"/>
    <property type="molecule type" value="Genomic_DNA"/>
</dbReference>
<proteinExistence type="predicted"/>
<protein>
    <submittedName>
        <fullName evidence="1">Uncharacterized protein</fullName>
    </submittedName>
</protein>
<accession>A0A9D4HHN0</accession>
<comment type="caution">
    <text evidence="1">The sequence shown here is derived from an EMBL/GenBank/DDBJ whole genome shotgun (WGS) entry which is preliminary data.</text>
</comment>
<sequence length="53" mass="5917">MSAATGGIGMGETLLDRNGCRQRHDVLVWEKNSWVGMDVGSDTRYWYEKNAPG</sequence>
<dbReference type="Proteomes" id="UP000828390">
    <property type="component" value="Unassembled WGS sequence"/>
</dbReference>
<evidence type="ECO:0000313" key="2">
    <source>
        <dbReference type="Proteomes" id="UP000828390"/>
    </source>
</evidence>